<dbReference type="STRING" id="1255658.FM114_04230"/>
<protein>
    <submittedName>
        <fullName evidence="3">TsaB protein, required for threonylcarbamoyladenosine (T(6)A) formation in tRNA</fullName>
    </submittedName>
</protein>
<dbReference type="InterPro" id="IPR043129">
    <property type="entry name" value="ATPase_NBD"/>
</dbReference>
<dbReference type="NCBIfam" id="TIGR03725">
    <property type="entry name" value="T6A_YeaZ"/>
    <property type="match status" value="1"/>
</dbReference>
<evidence type="ECO:0000313" key="3">
    <source>
        <dbReference type="EMBL" id="SJN24375.1"/>
    </source>
</evidence>
<organism evidence="3 4">
    <name type="scientific">Luteococcus japonicus LSP_Lj1</name>
    <dbReference type="NCBI Taxonomy" id="1255658"/>
    <lineage>
        <taxon>Bacteria</taxon>
        <taxon>Bacillati</taxon>
        <taxon>Actinomycetota</taxon>
        <taxon>Actinomycetes</taxon>
        <taxon>Propionibacteriales</taxon>
        <taxon>Propionibacteriaceae</taxon>
        <taxon>Luteococcus</taxon>
    </lineage>
</organism>
<dbReference type="OrthoDB" id="9809995at2"/>
<dbReference type="Pfam" id="PF00814">
    <property type="entry name" value="TsaD"/>
    <property type="match status" value="1"/>
</dbReference>
<evidence type="ECO:0000256" key="1">
    <source>
        <dbReference type="SAM" id="MobiDB-lite"/>
    </source>
</evidence>
<sequence>MAWTLALDTSTDICLGLARDGEIVASDRIDDRRGHAEKLTPAIQAMCQRAGITLADITEVAVGLGPGPFTGLRVGIVTGHTIASLAGTPMHGVCSLDVVAWQWVHAENAPAGEFVIASDARRKELYWARYDAAGRRIGEPQVSAPAELPDLPLAGPGCTAFPELFAAGGPERLDAGVLAGHWRQLPDAGFDAMYLRKPDAVAPTTRKSTLLSSSGKRLSLKPLRGNP</sequence>
<feature type="region of interest" description="Disordered" evidence="1">
    <location>
        <begin position="205"/>
        <end position="227"/>
    </location>
</feature>
<name>A0A1R4IXS8_9ACTN</name>
<dbReference type="RefSeq" id="WP_094763941.1">
    <property type="nucleotide sequence ID" value="NZ_FUKQ01000014.1"/>
</dbReference>
<accession>A0A1R4IXS8</accession>
<dbReference type="CDD" id="cd24032">
    <property type="entry name" value="ASKHA_NBD_TsaB"/>
    <property type="match status" value="1"/>
</dbReference>
<dbReference type="InterPro" id="IPR022496">
    <property type="entry name" value="T6A_TsaB"/>
</dbReference>
<reference evidence="3 4" key="1">
    <citation type="submission" date="2017-02" db="EMBL/GenBank/DDBJ databases">
        <authorList>
            <person name="Peterson S.W."/>
        </authorList>
    </citation>
    <scope>NUCLEOTIDE SEQUENCE [LARGE SCALE GENOMIC DNA]</scope>
    <source>
        <strain evidence="3 4">LSP_Lj1</strain>
    </source>
</reference>
<evidence type="ECO:0000259" key="2">
    <source>
        <dbReference type="Pfam" id="PF00814"/>
    </source>
</evidence>
<dbReference type="EMBL" id="FUKQ01000014">
    <property type="protein sequence ID" value="SJN24375.1"/>
    <property type="molecule type" value="Genomic_DNA"/>
</dbReference>
<dbReference type="Proteomes" id="UP000188342">
    <property type="component" value="Unassembled WGS sequence"/>
</dbReference>
<evidence type="ECO:0000313" key="4">
    <source>
        <dbReference type="Proteomes" id="UP000188342"/>
    </source>
</evidence>
<proteinExistence type="predicted"/>
<gene>
    <name evidence="3" type="ORF">FM114_04230</name>
</gene>
<dbReference type="SUPFAM" id="SSF53067">
    <property type="entry name" value="Actin-like ATPase domain"/>
    <property type="match status" value="2"/>
</dbReference>
<dbReference type="InterPro" id="IPR000905">
    <property type="entry name" value="Gcp-like_dom"/>
</dbReference>
<dbReference type="AlphaFoldDB" id="A0A1R4IXS8"/>
<feature type="domain" description="Gcp-like" evidence="2">
    <location>
        <begin position="33"/>
        <end position="153"/>
    </location>
</feature>
<dbReference type="GO" id="GO:0002949">
    <property type="term" value="P:tRNA threonylcarbamoyladenosine modification"/>
    <property type="evidence" value="ECO:0007669"/>
    <property type="project" value="InterPro"/>
</dbReference>
<dbReference type="Gene3D" id="3.30.420.40">
    <property type="match status" value="2"/>
</dbReference>
<keyword evidence="4" id="KW-1185">Reference proteome</keyword>